<dbReference type="GO" id="GO:0006508">
    <property type="term" value="P:proteolysis"/>
    <property type="evidence" value="ECO:0007669"/>
    <property type="project" value="UniProtKB-KW"/>
</dbReference>
<dbReference type="Gene3D" id="3.10.20.370">
    <property type="match status" value="1"/>
</dbReference>
<dbReference type="PANTHER" id="PTHR37984:SF5">
    <property type="entry name" value="PROTEIN NYNRIN-LIKE"/>
    <property type="match status" value="1"/>
</dbReference>
<dbReference type="InterPro" id="IPR050951">
    <property type="entry name" value="Retrovirus_Pol_polyprotein"/>
</dbReference>
<dbReference type="GO" id="GO:0003964">
    <property type="term" value="F:RNA-directed DNA polymerase activity"/>
    <property type="evidence" value="ECO:0007669"/>
    <property type="project" value="UniProtKB-KW"/>
</dbReference>
<dbReference type="Gene3D" id="3.30.70.270">
    <property type="match status" value="2"/>
</dbReference>
<dbReference type="PANTHER" id="PTHR37984">
    <property type="entry name" value="PROTEIN CBG26694"/>
    <property type="match status" value="1"/>
</dbReference>
<name>A0A8X7BH83_TRICX</name>
<dbReference type="GO" id="GO:0004519">
    <property type="term" value="F:endonuclease activity"/>
    <property type="evidence" value="ECO:0007669"/>
    <property type="project" value="UniProtKB-KW"/>
</dbReference>
<dbReference type="EMBL" id="BMAU01021397">
    <property type="protein sequence ID" value="GFY31200.1"/>
    <property type="molecule type" value="Genomic_DNA"/>
</dbReference>
<dbReference type="EC" id="2.7.7.49" evidence="1"/>
<sequence length="327" mass="37202">MKNNDVIEPSSSPCASPIVLVRKKDGSTRFCVDYRRLNDVTKKDSYPLPSIDDTLDTLAGNTWFSTLDLKSGYWQVELHPDDKEKTATAFTTGQGLWQFKVMPFGLCNTPATFERLMKTVLGGLSYEACLVYLDDIIIVGRSFEEHLKNIRRVLQKLKEANLKLSPSKCHLFRREVTYLGHIISAEGVRTDPEKILAVKDWNCLTDVHQLRCFLGLCTYYRKFVKNFSTIARPLHKLTEAKQKFIWTVDCNNAFNKLKDALTSAPVLAYPEIGKQFILDTDASHESIGVVLSQEIDGQERVIAYFSKCLSKPERNYCVTRKELLAIS</sequence>
<keyword evidence="7" id="KW-0378">Hydrolase</keyword>
<dbReference type="CDD" id="cd01647">
    <property type="entry name" value="RT_LTR"/>
    <property type="match status" value="1"/>
</dbReference>
<dbReference type="InterPro" id="IPR043502">
    <property type="entry name" value="DNA/RNA_pol_sf"/>
</dbReference>
<evidence type="ECO:0000256" key="1">
    <source>
        <dbReference type="ARBA" id="ARBA00012493"/>
    </source>
</evidence>
<keyword evidence="3" id="KW-0808">Transferase</keyword>
<keyword evidence="9" id="KW-0511">Multifunctional enzyme</keyword>
<dbReference type="FunFam" id="3.10.20.370:FF:000001">
    <property type="entry name" value="Retrovirus-related Pol polyprotein from transposon 17.6-like protein"/>
    <property type="match status" value="1"/>
</dbReference>
<dbReference type="SUPFAM" id="SSF56672">
    <property type="entry name" value="DNA/RNA polymerases"/>
    <property type="match status" value="1"/>
</dbReference>
<keyword evidence="5" id="KW-0540">Nuclease</keyword>
<evidence type="ECO:0000256" key="6">
    <source>
        <dbReference type="ARBA" id="ARBA00022759"/>
    </source>
</evidence>
<evidence type="ECO:0000256" key="2">
    <source>
        <dbReference type="ARBA" id="ARBA00022670"/>
    </source>
</evidence>
<comment type="caution">
    <text evidence="11">The sequence shown here is derived from an EMBL/GenBank/DDBJ whole genome shotgun (WGS) entry which is preliminary data.</text>
</comment>
<dbReference type="InterPro" id="IPR041577">
    <property type="entry name" value="RT_RNaseH_2"/>
</dbReference>
<dbReference type="AlphaFoldDB" id="A0A8X7BH83"/>
<evidence type="ECO:0000256" key="4">
    <source>
        <dbReference type="ARBA" id="ARBA00022695"/>
    </source>
</evidence>
<accession>A0A8X7BH83</accession>
<dbReference type="FunFam" id="3.10.10.10:FF:000007">
    <property type="entry name" value="Retrovirus-related Pol polyprotein from transposon 17.6-like Protein"/>
    <property type="match status" value="1"/>
</dbReference>
<feature type="domain" description="Reverse transcriptase" evidence="10">
    <location>
        <begin position="2"/>
        <end position="183"/>
    </location>
</feature>
<dbReference type="PROSITE" id="PS50878">
    <property type="entry name" value="RT_POL"/>
    <property type="match status" value="1"/>
</dbReference>
<gene>
    <name evidence="11" type="primary">pol</name>
    <name evidence="11" type="ORF">TNCV_751631</name>
</gene>
<evidence type="ECO:0000256" key="7">
    <source>
        <dbReference type="ARBA" id="ARBA00022801"/>
    </source>
</evidence>
<reference evidence="11" key="1">
    <citation type="submission" date="2020-08" db="EMBL/GenBank/DDBJ databases">
        <title>Multicomponent nature underlies the extraordinary mechanical properties of spider dragline silk.</title>
        <authorList>
            <person name="Kono N."/>
            <person name="Nakamura H."/>
            <person name="Mori M."/>
            <person name="Yoshida Y."/>
            <person name="Ohtoshi R."/>
            <person name="Malay A.D."/>
            <person name="Moran D.A.P."/>
            <person name="Tomita M."/>
            <person name="Numata K."/>
            <person name="Arakawa K."/>
        </authorList>
    </citation>
    <scope>NUCLEOTIDE SEQUENCE</scope>
</reference>
<evidence type="ECO:0000256" key="3">
    <source>
        <dbReference type="ARBA" id="ARBA00022679"/>
    </source>
</evidence>
<evidence type="ECO:0000313" key="12">
    <source>
        <dbReference type="Proteomes" id="UP000887159"/>
    </source>
</evidence>
<keyword evidence="4" id="KW-0548">Nucleotidyltransferase</keyword>
<keyword evidence="12" id="KW-1185">Reference proteome</keyword>
<evidence type="ECO:0000259" key="10">
    <source>
        <dbReference type="PROSITE" id="PS50878"/>
    </source>
</evidence>
<evidence type="ECO:0000256" key="9">
    <source>
        <dbReference type="ARBA" id="ARBA00023268"/>
    </source>
</evidence>
<proteinExistence type="predicted"/>
<dbReference type="Proteomes" id="UP000887159">
    <property type="component" value="Unassembled WGS sequence"/>
</dbReference>
<dbReference type="InterPro" id="IPR043128">
    <property type="entry name" value="Rev_trsase/Diguanyl_cyclase"/>
</dbReference>
<dbReference type="Gene3D" id="3.10.10.10">
    <property type="entry name" value="HIV Type 1 Reverse Transcriptase, subunit A, domain 1"/>
    <property type="match status" value="1"/>
</dbReference>
<keyword evidence="2" id="KW-0645">Protease</keyword>
<keyword evidence="6" id="KW-0255">Endonuclease</keyword>
<dbReference type="Pfam" id="PF00078">
    <property type="entry name" value="RVT_1"/>
    <property type="match status" value="1"/>
</dbReference>
<dbReference type="Pfam" id="PF17919">
    <property type="entry name" value="RT_RNaseH_2"/>
    <property type="match status" value="1"/>
</dbReference>
<dbReference type="GO" id="GO:0008233">
    <property type="term" value="F:peptidase activity"/>
    <property type="evidence" value="ECO:0007669"/>
    <property type="project" value="UniProtKB-KW"/>
</dbReference>
<organism evidence="11 12">
    <name type="scientific">Trichonephila clavipes</name>
    <name type="common">Golden silk orbweaver</name>
    <name type="synonym">Nephila clavipes</name>
    <dbReference type="NCBI Taxonomy" id="2585209"/>
    <lineage>
        <taxon>Eukaryota</taxon>
        <taxon>Metazoa</taxon>
        <taxon>Ecdysozoa</taxon>
        <taxon>Arthropoda</taxon>
        <taxon>Chelicerata</taxon>
        <taxon>Arachnida</taxon>
        <taxon>Araneae</taxon>
        <taxon>Araneomorphae</taxon>
        <taxon>Entelegynae</taxon>
        <taxon>Araneoidea</taxon>
        <taxon>Nephilidae</taxon>
        <taxon>Trichonephila</taxon>
    </lineage>
</organism>
<dbReference type="FunFam" id="3.30.70.270:FF:000020">
    <property type="entry name" value="Transposon Tf2-6 polyprotein-like Protein"/>
    <property type="match status" value="1"/>
</dbReference>
<evidence type="ECO:0000313" key="11">
    <source>
        <dbReference type="EMBL" id="GFY31200.1"/>
    </source>
</evidence>
<dbReference type="InterPro" id="IPR000477">
    <property type="entry name" value="RT_dom"/>
</dbReference>
<protein>
    <recommendedName>
        <fullName evidence="1">RNA-directed DNA polymerase</fullName>
        <ecNumber evidence="1">2.7.7.49</ecNumber>
    </recommendedName>
</protein>
<evidence type="ECO:0000256" key="5">
    <source>
        <dbReference type="ARBA" id="ARBA00022722"/>
    </source>
</evidence>
<evidence type="ECO:0000256" key="8">
    <source>
        <dbReference type="ARBA" id="ARBA00022918"/>
    </source>
</evidence>
<keyword evidence="8" id="KW-0695">RNA-directed DNA polymerase</keyword>